<comment type="similarity">
    <text evidence="1">Belongs to the peptidase C19 family.</text>
</comment>
<dbReference type="AlphaFoldDB" id="A0AAW2QNV0"/>
<dbReference type="InterPro" id="IPR001394">
    <property type="entry name" value="Peptidase_C19_UCH"/>
</dbReference>
<dbReference type="Gene3D" id="2.60.210.10">
    <property type="entry name" value="Apoptosis, Tumor Necrosis Factor Receptor Associated Protein 2, Chain A"/>
    <property type="match status" value="1"/>
</dbReference>
<sequence length="214" mass="24602">MPLNELYDASRGFMVNDTCVIEVEVAVYRATDEWLYDSKRETGYVGLKNQGATCYMNSLLQILFHIPYFRKVVYDMPTSVNDEPSTSMPMALQSLFISFSTLNVVLQQKFDKSLGGTHKMLSCNMTYRNSTESYRTIVEGAIHTYFEGHQKNYIECINVDYKSSRLESFYDLQLDVKGCHDVYASFDKYVAIEHLDGDNKYHAGQYGLQVSRLT</sequence>
<dbReference type="InterPro" id="IPR002083">
    <property type="entry name" value="MATH/TRAF_dom"/>
</dbReference>
<reference evidence="4" key="2">
    <citation type="journal article" date="2024" name="Plant">
        <title>Genomic evolution and insights into agronomic trait innovations of Sesamum species.</title>
        <authorList>
            <person name="Miao H."/>
            <person name="Wang L."/>
            <person name="Qu L."/>
            <person name="Liu H."/>
            <person name="Sun Y."/>
            <person name="Le M."/>
            <person name="Wang Q."/>
            <person name="Wei S."/>
            <person name="Zheng Y."/>
            <person name="Lin W."/>
            <person name="Duan Y."/>
            <person name="Cao H."/>
            <person name="Xiong S."/>
            <person name="Wang X."/>
            <person name="Wei L."/>
            <person name="Li C."/>
            <person name="Ma Q."/>
            <person name="Ju M."/>
            <person name="Zhao R."/>
            <person name="Li G."/>
            <person name="Mu C."/>
            <person name="Tian Q."/>
            <person name="Mei H."/>
            <person name="Zhang T."/>
            <person name="Gao T."/>
            <person name="Zhang H."/>
        </authorList>
    </citation>
    <scope>NUCLEOTIDE SEQUENCE</scope>
    <source>
        <strain evidence="4">G01</strain>
    </source>
</reference>
<proteinExistence type="inferred from homology"/>
<evidence type="ECO:0000313" key="4">
    <source>
        <dbReference type="EMBL" id="KAL0369463.1"/>
    </source>
</evidence>
<dbReference type="GO" id="GO:0005829">
    <property type="term" value="C:cytosol"/>
    <property type="evidence" value="ECO:0007669"/>
    <property type="project" value="TreeGrafter"/>
</dbReference>
<dbReference type="PROSITE" id="PS50144">
    <property type="entry name" value="MATH"/>
    <property type="match status" value="1"/>
</dbReference>
<dbReference type="GO" id="GO:0004843">
    <property type="term" value="F:cysteine-type deubiquitinase activity"/>
    <property type="evidence" value="ECO:0007669"/>
    <property type="project" value="InterPro"/>
</dbReference>
<dbReference type="Pfam" id="PF00443">
    <property type="entry name" value="UCH"/>
    <property type="match status" value="1"/>
</dbReference>
<gene>
    <name evidence="4" type="ORF">Sangu_0264400</name>
</gene>
<dbReference type="PANTHER" id="PTHR24006:SF896">
    <property type="entry name" value="UBIQUITINYL HYDROLASE 1"/>
    <property type="match status" value="1"/>
</dbReference>
<reference evidence="4" key="1">
    <citation type="submission" date="2020-06" db="EMBL/GenBank/DDBJ databases">
        <authorList>
            <person name="Li T."/>
            <person name="Hu X."/>
            <person name="Zhang T."/>
            <person name="Song X."/>
            <person name="Zhang H."/>
            <person name="Dai N."/>
            <person name="Sheng W."/>
            <person name="Hou X."/>
            <person name="Wei L."/>
        </authorList>
    </citation>
    <scope>NUCLEOTIDE SEQUENCE</scope>
    <source>
        <strain evidence="4">G01</strain>
        <tissue evidence="4">Leaf</tissue>
    </source>
</reference>
<feature type="domain" description="USP" evidence="3">
    <location>
        <begin position="45"/>
        <end position="214"/>
    </location>
</feature>
<dbReference type="GO" id="GO:0005634">
    <property type="term" value="C:nucleus"/>
    <property type="evidence" value="ECO:0007669"/>
    <property type="project" value="TreeGrafter"/>
</dbReference>
<evidence type="ECO:0000259" key="2">
    <source>
        <dbReference type="PROSITE" id="PS50144"/>
    </source>
</evidence>
<dbReference type="PANTHER" id="PTHR24006">
    <property type="entry name" value="UBIQUITIN CARBOXYL-TERMINAL HYDROLASE"/>
    <property type="match status" value="1"/>
</dbReference>
<dbReference type="InterPro" id="IPR028889">
    <property type="entry name" value="USP"/>
</dbReference>
<dbReference type="InterPro" id="IPR038765">
    <property type="entry name" value="Papain-like_cys_pep_sf"/>
</dbReference>
<dbReference type="SUPFAM" id="SSF54001">
    <property type="entry name" value="Cysteine proteinases"/>
    <property type="match status" value="1"/>
</dbReference>
<protein>
    <submittedName>
        <fullName evidence="4">Ubiquitin carboxyl-terminal hydrolase 12</fullName>
    </submittedName>
</protein>
<accession>A0AAW2QNV0</accession>
<organism evidence="4">
    <name type="scientific">Sesamum angustifolium</name>
    <dbReference type="NCBI Taxonomy" id="2727405"/>
    <lineage>
        <taxon>Eukaryota</taxon>
        <taxon>Viridiplantae</taxon>
        <taxon>Streptophyta</taxon>
        <taxon>Embryophyta</taxon>
        <taxon>Tracheophyta</taxon>
        <taxon>Spermatophyta</taxon>
        <taxon>Magnoliopsida</taxon>
        <taxon>eudicotyledons</taxon>
        <taxon>Gunneridae</taxon>
        <taxon>Pentapetalae</taxon>
        <taxon>asterids</taxon>
        <taxon>lamiids</taxon>
        <taxon>Lamiales</taxon>
        <taxon>Pedaliaceae</taxon>
        <taxon>Sesamum</taxon>
    </lineage>
</organism>
<keyword evidence="4" id="KW-0378">Hydrolase</keyword>
<evidence type="ECO:0000259" key="3">
    <source>
        <dbReference type="PROSITE" id="PS50235"/>
    </source>
</evidence>
<name>A0AAW2QNV0_9LAMI</name>
<evidence type="ECO:0000256" key="1">
    <source>
        <dbReference type="ARBA" id="ARBA00009085"/>
    </source>
</evidence>
<dbReference type="EMBL" id="JACGWK010000002">
    <property type="protein sequence ID" value="KAL0369463.1"/>
    <property type="molecule type" value="Genomic_DNA"/>
</dbReference>
<dbReference type="Gene3D" id="3.90.70.10">
    <property type="entry name" value="Cysteine proteinases"/>
    <property type="match status" value="1"/>
</dbReference>
<dbReference type="Gene3D" id="2.20.210.10">
    <property type="entry name" value="ubp-family deubiquitinating enzyme superfamily"/>
    <property type="match status" value="1"/>
</dbReference>
<comment type="caution">
    <text evidence="4">The sequence shown here is derived from an EMBL/GenBank/DDBJ whole genome shotgun (WGS) entry which is preliminary data.</text>
</comment>
<dbReference type="InterPro" id="IPR050164">
    <property type="entry name" value="Peptidase_C19"/>
</dbReference>
<dbReference type="PROSITE" id="PS50235">
    <property type="entry name" value="USP_3"/>
    <property type="match status" value="1"/>
</dbReference>
<dbReference type="InterPro" id="IPR018200">
    <property type="entry name" value="USP_CS"/>
</dbReference>
<feature type="domain" description="MATH" evidence="2">
    <location>
        <begin position="1"/>
        <end position="25"/>
    </location>
</feature>
<dbReference type="PROSITE" id="PS00972">
    <property type="entry name" value="USP_1"/>
    <property type="match status" value="1"/>
</dbReference>
<dbReference type="InterPro" id="IPR008974">
    <property type="entry name" value="TRAF-like"/>
</dbReference>
<dbReference type="GO" id="GO:0031647">
    <property type="term" value="P:regulation of protein stability"/>
    <property type="evidence" value="ECO:0007669"/>
    <property type="project" value="TreeGrafter"/>
</dbReference>
<dbReference type="GO" id="GO:0016579">
    <property type="term" value="P:protein deubiquitination"/>
    <property type="evidence" value="ECO:0007669"/>
    <property type="project" value="InterPro"/>
</dbReference>